<organism evidence="2 3">
    <name type="scientific">Siccirubricoccus soli</name>
    <dbReference type="NCBI Taxonomy" id="2899147"/>
    <lineage>
        <taxon>Bacteria</taxon>
        <taxon>Pseudomonadati</taxon>
        <taxon>Pseudomonadota</taxon>
        <taxon>Alphaproteobacteria</taxon>
        <taxon>Acetobacterales</taxon>
        <taxon>Roseomonadaceae</taxon>
        <taxon>Siccirubricoccus</taxon>
    </lineage>
</organism>
<dbReference type="RefSeq" id="WP_252955265.1">
    <property type="nucleotide sequence ID" value="NZ_JAFIRR010000146.1"/>
</dbReference>
<dbReference type="InterPro" id="IPR009506">
    <property type="entry name" value="YjiS-like"/>
</dbReference>
<accession>A0ABT1D9Q6</accession>
<evidence type="ECO:0000259" key="1">
    <source>
        <dbReference type="Pfam" id="PF06568"/>
    </source>
</evidence>
<name>A0ABT1D9Q6_9PROT</name>
<evidence type="ECO:0000313" key="2">
    <source>
        <dbReference type="EMBL" id="MCO6418636.1"/>
    </source>
</evidence>
<dbReference type="Pfam" id="PF06568">
    <property type="entry name" value="YjiS-like"/>
    <property type="match status" value="1"/>
</dbReference>
<feature type="domain" description="YjiS-like" evidence="1">
    <location>
        <begin position="54"/>
        <end position="81"/>
    </location>
</feature>
<evidence type="ECO:0000313" key="3">
    <source>
        <dbReference type="Proteomes" id="UP001523392"/>
    </source>
</evidence>
<keyword evidence="3" id="KW-1185">Reference proteome</keyword>
<dbReference type="Proteomes" id="UP001523392">
    <property type="component" value="Unassembled WGS sequence"/>
</dbReference>
<proteinExistence type="predicted"/>
<gene>
    <name evidence="2" type="ORF">JYK14_21115</name>
</gene>
<reference evidence="2 3" key="1">
    <citation type="submission" date="2021-12" db="EMBL/GenBank/DDBJ databases">
        <title>Siccirubricoccus leaddurans sp. nov., a high concentration Zn2+ tolerance bacterium.</title>
        <authorList>
            <person name="Cao Y."/>
        </authorList>
    </citation>
    <scope>NUCLEOTIDE SEQUENCE [LARGE SCALE GENOMIC DNA]</scope>
    <source>
        <strain evidence="2 3">KC 17139</strain>
    </source>
</reference>
<dbReference type="EMBL" id="JAFIRR010000146">
    <property type="protein sequence ID" value="MCO6418636.1"/>
    <property type="molecule type" value="Genomic_DNA"/>
</dbReference>
<comment type="caution">
    <text evidence="2">The sequence shown here is derived from an EMBL/GenBank/DDBJ whole genome shotgun (WGS) entry which is preliminary data.</text>
</comment>
<protein>
    <submittedName>
        <fullName evidence="2">DUF1127 domain-containing protein</fullName>
    </submittedName>
</protein>
<sequence length="89" mass="9756">MDARITNTEATLLLPRSSAAERVEAIRLAAGRARDAALGRRIAQLAERILSLPARWRARAELRSLTLRELADIGLTPGDIDRVVDGQAR</sequence>